<reference evidence="1" key="1">
    <citation type="submission" date="2016-12" db="EMBL/GenBank/DDBJ databases">
        <title>Discovery of methanogenic haloarchaea.</title>
        <authorList>
            <person name="Sorokin D.Y."/>
            <person name="Makarova K.S."/>
            <person name="Abbas B."/>
            <person name="Ferrer M."/>
            <person name="Golyshin P.N."/>
        </authorList>
    </citation>
    <scope>NUCLEOTIDE SEQUENCE [LARGE SCALE GENOMIC DNA]</scope>
    <source>
        <strain evidence="1">HMET1</strain>
    </source>
</reference>
<name>A0A1Q6DVR3_METT1</name>
<evidence type="ECO:0000313" key="2">
    <source>
        <dbReference type="Proteomes" id="UP000185744"/>
    </source>
</evidence>
<comment type="caution">
    <text evidence="1">The sequence shown here is derived from an EMBL/GenBank/DDBJ whole genome shotgun (WGS) entry which is preliminary data.</text>
</comment>
<protein>
    <submittedName>
        <fullName evidence="1">Uncharacterized protein</fullName>
    </submittedName>
</protein>
<keyword evidence="2" id="KW-1185">Reference proteome</keyword>
<gene>
    <name evidence="1" type="ORF">BTN85_0893</name>
</gene>
<organism evidence="1 2">
    <name type="scientific">Methanohalarchaeum thermophilum</name>
    <dbReference type="NCBI Taxonomy" id="1903181"/>
    <lineage>
        <taxon>Archaea</taxon>
        <taxon>Methanobacteriati</taxon>
        <taxon>Methanobacteriota</taxon>
        <taxon>Methanonatronarchaeia</taxon>
        <taxon>Methanonatronarchaeales</taxon>
        <taxon>Methanonatronarchaeaceae</taxon>
        <taxon>Candidatus Methanohalarchaeum</taxon>
    </lineage>
</organism>
<dbReference type="InParanoid" id="A0A1Q6DVR3"/>
<accession>A0A1Q6DVR3</accession>
<dbReference type="EMBL" id="MSDW01000001">
    <property type="protein sequence ID" value="OKY78402.1"/>
    <property type="molecule type" value="Genomic_DNA"/>
</dbReference>
<evidence type="ECO:0000313" key="1">
    <source>
        <dbReference type="EMBL" id="OKY78402.1"/>
    </source>
</evidence>
<dbReference type="Proteomes" id="UP000185744">
    <property type="component" value="Unassembled WGS sequence"/>
</dbReference>
<sequence>MGDVMGFWGFDFLLAVDGGEGACGSAN</sequence>
<proteinExistence type="predicted"/>
<dbReference type="AlphaFoldDB" id="A0A1Q6DVR3"/>